<dbReference type="EMBL" id="JBHRWI010000022">
    <property type="protein sequence ID" value="MFC3512342.1"/>
    <property type="molecule type" value="Genomic_DNA"/>
</dbReference>
<reference evidence="2" key="1">
    <citation type="journal article" date="2019" name="Int. J. Syst. Evol. Microbiol.">
        <title>The Global Catalogue of Microorganisms (GCM) 10K type strain sequencing project: providing services to taxonomists for standard genome sequencing and annotation.</title>
        <authorList>
            <consortium name="The Broad Institute Genomics Platform"/>
            <consortium name="The Broad Institute Genome Sequencing Center for Infectious Disease"/>
            <person name="Wu L."/>
            <person name="Ma J."/>
        </authorList>
    </citation>
    <scope>NUCLEOTIDE SEQUENCE [LARGE SCALE GENOMIC DNA]</scope>
    <source>
        <strain evidence="2">CGMCC 4.7682</strain>
    </source>
</reference>
<dbReference type="RefSeq" id="WP_377870806.1">
    <property type="nucleotide sequence ID" value="NZ_JBHMAY010000025.1"/>
</dbReference>
<gene>
    <name evidence="1" type="ORF">ACFORO_19375</name>
</gene>
<organism evidence="1 2">
    <name type="scientific">Amycolatopsis halotolerans</name>
    <dbReference type="NCBI Taxonomy" id="330083"/>
    <lineage>
        <taxon>Bacteria</taxon>
        <taxon>Bacillati</taxon>
        <taxon>Actinomycetota</taxon>
        <taxon>Actinomycetes</taxon>
        <taxon>Pseudonocardiales</taxon>
        <taxon>Pseudonocardiaceae</taxon>
        <taxon>Amycolatopsis</taxon>
    </lineage>
</organism>
<evidence type="ECO:0000313" key="1">
    <source>
        <dbReference type="EMBL" id="MFC3512342.1"/>
    </source>
</evidence>
<protein>
    <submittedName>
        <fullName evidence="1">Uncharacterized protein</fullName>
    </submittedName>
</protein>
<proteinExistence type="predicted"/>
<dbReference type="Proteomes" id="UP001595764">
    <property type="component" value="Unassembled WGS sequence"/>
</dbReference>
<sequence length="133" mass="13871">MTEPGQDRITLHVGHDLSGQVVLGNNNITTGGDHHAAAPADLGAVTALLTEIRAALPADLAEPGGAQLDDLEEAITAETPDLSTMERVRDWFSQHVPALAAAIGRTVLHPVVVRLVGAAGDTLAADFHRRFGS</sequence>
<keyword evidence="2" id="KW-1185">Reference proteome</keyword>
<accession>A0ABV7QKE8</accession>
<evidence type="ECO:0000313" key="2">
    <source>
        <dbReference type="Proteomes" id="UP001595764"/>
    </source>
</evidence>
<name>A0ABV7QKE8_9PSEU</name>
<comment type="caution">
    <text evidence="1">The sequence shown here is derived from an EMBL/GenBank/DDBJ whole genome shotgun (WGS) entry which is preliminary data.</text>
</comment>